<feature type="domain" description="Tim10-like" evidence="15">
    <location>
        <begin position="13"/>
        <end position="73"/>
    </location>
</feature>
<dbReference type="FunFam" id="1.10.287.810:FF:000002">
    <property type="entry name" value="Mitochondrial import inner membrane translocase subunit tim10"/>
    <property type="match status" value="1"/>
</dbReference>
<keyword evidence="3 14" id="KW-0813">Transport</keyword>
<accession>A0AAN9AIP5</accession>
<organism evidence="16 17">
    <name type="scientific">Littorina saxatilis</name>
    <dbReference type="NCBI Taxonomy" id="31220"/>
    <lineage>
        <taxon>Eukaryota</taxon>
        <taxon>Metazoa</taxon>
        <taxon>Spiralia</taxon>
        <taxon>Lophotrochozoa</taxon>
        <taxon>Mollusca</taxon>
        <taxon>Gastropoda</taxon>
        <taxon>Caenogastropoda</taxon>
        <taxon>Littorinimorpha</taxon>
        <taxon>Littorinoidea</taxon>
        <taxon>Littorinidae</taxon>
        <taxon>Littorina</taxon>
    </lineage>
</organism>
<comment type="domain">
    <text evidence="14">The twin CX3C motif contains 4 conserved Cys residues that form 2 disulfide bonds in the mitochondrial intermembrane space.</text>
</comment>
<evidence type="ECO:0000256" key="1">
    <source>
        <dbReference type="ARBA" id="ARBA00004137"/>
    </source>
</evidence>
<dbReference type="Gene3D" id="1.10.287.810">
    <property type="entry name" value="Mitochondrial import inner membrane translocase subunit tim13 like domains"/>
    <property type="match status" value="1"/>
</dbReference>
<evidence type="ECO:0000256" key="14">
    <source>
        <dbReference type="RuleBase" id="RU367043"/>
    </source>
</evidence>
<evidence type="ECO:0000256" key="10">
    <source>
        <dbReference type="ARBA" id="ARBA00023136"/>
    </source>
</evidence>
<dbReference type="InterPro" id="IPR004217">
    <property type="entry name" value="Tim10-like"/>
</dbReference>
<protein>
    <recommendedName>
        <fullName evidence="14">Mitochondrial import inner membrane translocase subunit</fullName>
    </recommendedName>
</protein>
<evidence type="ECO:0000256" key="7">
    <source>
        <dbReference type="ARBA" id="ARBA00022927"/>
    </source>
</evidence>
<evidence type="ECO:0000256" key="13">
    <source>
        <dbReference type="ARBA" id="ARBA00025311"/>
    </source>
</evidence>
<dbReference type="AlphaFoldDB" id="A0AAN9AIP5"/>
<comment type="function">
    <text evidence="13">Mitochondrial intermembrane chaperone that participates in the import and insertion of multi-pass transmembrane proteins into the mitochondrial inner membrane. May also be required for the transfer of beta-barrel precursors from the TOM complex to the sorting and assembly machinery (SAM complex) of the outer membrane. Acts as a chaperone-like protein that protects the hydrophobic precursors from aggregation and guide them through the mitochondrial intermembrane space.</text>
</comment>
<keyword evidence="9 14" id="KW-0496">Mitochondrion</keyword>
<keyword evidence="8 14" id="KW-0811">Translocation</keyword>
<comment type="similarity">
    <text evidence="2 14">Belongs to the small Tim family.</text>
</comment>
<keyword evidence="6" id="KW-0862">Zinc</keyword>
<evidence type="ECO:0000256" key="8">
    <source>
        <dbReference type="ARBA" id="ARBA00023010"/>
    </source>
</evidence>
<comment type="subunit">
    <text evidence="14">Heterohexamer.</text>
</comment>
<dbReference type="EMBL" id="JBAMIC010004070">
    <property type="protein sequence ID" value="KAK7087658.1"/>
    <property type="molecule type" value="Genomic_DNA"/>
</dbReference>
<comment type="caution">
    <text evidence="16">The sequence shown here is derived from an EMBL/GenBank/DDBJ whole genome shotgun (WGS) entry which is preliminary data.</text>
</comment>
<evidence type="ECO:0000313" key="16">
    <source>
        <dbReference type="EMBL" id="KAK7087658.1"/>
    </source>
</evidence>
<evidence type="ECO:0000256" key="11">
    <source>
        <dbReference type="ARBA" id="ARBA00023157"/>
    </source>
</evidence>
<dbReference type="GO" id="GO:0046872">
    <property type="term" value="F:metal ion binding"/>
    <property type="evidence" value="ECO:0007669"/>
    <property type="project" value="UniProtKB-KW"/>
</dbReference>
<dbReference type="PANTHER" id="PTHR11038:SF16">
    <property type="entry name" value="MITOCHONDRIAL IMPORT INNER MEMBRANE TRANSLOCASE SUBUNIT TIM10"/>
    <property type="match status" value="1"/>
</dbReference>
<comment type="subcellular location">
    <subcellularLocation>
        <location evidence="1 14">Mitochondrion inner membrane</location>
        <topology evidence="1 14">Peripheral membrane protein</topology>
        <orientation evidence="1 14">Intermembrane side</orientation>
    </subcellularLocation>
</comment>
<keyword evidence="11 14" id="KW-1015">Disulfide bond</keyword>
<evidence type="ECO:0000256" key="3">
    <source>
        <dbReference type="ARBA" id="ARBA00022448"/>
    </source>
</evidence>
<keyword evidence="12 14" id="KW-0143">Chaperone</keyword>
<keyword evidence="7 14" id="KW-0653">Protein transport</keyword>
<evidence type="ECO:0000256" key="5">
    <source>
        <dbReference type="ARBA" id="ARBA00022792"/>
    </source>
</evidence>
<dbReference type="GO" id="GO:0045039">
    <property type="term" value="P:protein insertion into mitochondrial inner membrane"/>
    <property type="evidence" value="ECO:0007669"/>
    <property type="project" value="TreeGrafter"/>
</dbReference>
<keyword evidence="17" id="KW-1185">Reference proteome</keyword>
<evidence type="ECO:0000256" key="9">
    <source>
        <dbReference type="ARBA" id="ARBA00023128"/>
    </source>
</evidence>
<evidence type="ECO:0000256" key="6">
    <source>
        <dbReference type="ARBA" id="ARBA00022833"/>
    </source>
</evidence>
<dbReference type="InterPro" id="IPR035427">
    <property type="entry name" value="Tim10-like_dom_sf"/>
</dbReference>
<evidence type="ECO:0000313" key="17">
    <source>
        <dbReference type="Proteomes" id="UP001374579"/>
    </source>
</evidence>
<dbReference type="GO" id="GO:0015031">
    <property type="term" value="P:protein transport"/>
    <property type="evidence" value="ECO:0007669"/>
    <property type="project" value="UniProtKB-KW"/>
</dbReference>
<keyword evidence="4" id="KW-0479">Metal-binding</keyword>
<proteinExistence type="inferred from homology"/>
<dbReference type="Pfam" id="PF02953">
    <property type="entry name" value="zf-Tim10_DDP"/>
    <property type="match status" value="1"/>
</dbReference>
<evidence type="ECO:0000256" key="4">
    <source>
        <dbReference type="ARBA" id="ARBA00022723"/>
    </source>
</evidence>
<evidence type="ECO:0000259" key="15">
    <source>
        <dbReference type="Pfam" id="PF02953"/>
    </source>
</evidence>
<dbReference type="GO" id="GO:0005743">
    <property type="term" value="C:mitochondrial inner membrane"/>
    <property type="evidence" value="ECO:0007669"/>
    <property type="project" value="UniProtKB-SubCell"/>
</dbReference>
<dbReference type="PANTHER" id="PTHR11038">
    <property type="entry name" value="MITOCHONDRIAL IMPORT INNER MEMBRANE TRANSLOCASE SUBUNIT TIM10"/>
    <property type="match status" value="1"/>
</dbReference>
<evidence type="ECO:0000256" key="12">
    <source>
        <dbReference type="ARBA" id="ARBA00023186"/>
    </source>
</evidence>
<gene>
    <name evidence="16" type="ORF">V1264_021677</name>
</gene>
<sequence>MAQQMNEAQMKFVQELEMEMMADMFNKMSTTCQKKCIPPKYRESELTKGEAVCLDRCVAKYLDIHDRIGRKLTSLSMADEDATKKLQTQLQK</sequence>
<keyword evidence="5 14" id="KW-0999">Mitochondrion inner membrane</keyword>
<reference evidence="16 17" key="1">
    <citation type="submission" date="2024-02" db="EMBL/GenBank/DDBJ databases">
        <title>Chromosome-scale genome assembly of the rough periwinkle Littorina saxatilis.</title>
        <authorList>
            <person name="De Jode A."/>
            <person name="Faria R."/>
            <person name="Formenti G."/>
            <person name="Sims Y."/>
            <person name="Smith T.P."/>
            <person name="Tracey A."/>
            <person name="Wood J.M.D."/>
            <person name="Zagrodzka Z.B."/>
            <person name="Johannesson K."/>
            <person name="Butlin R.K."/>
            <person name="Leder E.H."/>
        </authorList>
    </citation>
    <scope>NUCLEOTIDE SEQUENCE [LARGE SCALE GENOMIC DNA]</scope>
    <source>
        <strain evidence="16">Snail1</strain>
        <tissue evidence="16">Muscle</tissue>
    </source>
</reference>
<dbReference type="SUPFAM" id="SSF144122">
    <property type="entry name" value="Tim10-like"/>
    <property type="match status" value="1"/>
</dbReference>
<name>A0AAN9AIP5_9CAEN</name>
<comment type="function">
    <text evidence="14">Mitochondrial intermembrane chaperone that participates in the import and insertion of some multi-pass transmembrane proteins into the mitochondrial inner membrane. Also required for the transfer of beta-barrel precursors from the TOM complex to the sorting and assembly machinery (SAM complex) of the outer membrane. Acts as a chaperone-like protein that protects the hydrophobic precursors from aggregation and guide them through the mitochondrial intermembrane space.</text>
</comment>
<dbReference type="Proteomes" id="UP001374579">
    <property type="component" value="Unassembled WGS sequence"/>
</dbReference>
<keyword evidence="10" id="KW-0472">Membrane</keyword>
<evidence type="ECO:0000256" key="2">
    <source>
        <dbReference type="ARBA" id="ARBA00006720"/>
    </source>
</evidence>